<sequence length="61" mass="6719">YYGYSSSKYILLLHHSFLVPLFFLPLLLNLGDKGSGETENNLEVQAVTSGIKIINFIATGT</sequence>
<accession>X1JZU1</accession>
<dbReference type="EMBL" id="BARU01048936">
    <property type="protein sequence ID" value="GAI00287.1"/>
    <property type="molecule type" value="Genomic_DNA"/>
</dbReference>
<comment type="caution">
    <text evidence="2">The sequence shown here is derived from an EMBL/GenBank/DDBJ whole genome shotgun (WGS) entry which is preliminary data.</text>
</comment>
<feature type="transmembrane region" description="Helical" evidence="1">
    <location>
        <begin position="12"/>
        <end position="30"/>
    </location>
</feature>
<keyword evidence="1" id="KW-0472">Membrane</keyword>
<gene>
    <name evidence="2" type="ORF">S03H2_72410</name>
</gene>
<reference evidence="2" key="1">
    <citation type="journal article" date="2014" name="Front. Microbiol.">
        <title>High frequency of phylogenetically diverse reductive dehalogenase-homologous genes in deep subseafloor sedimentary metagenomes.</title>
        <authorList>
            <person name="Kawai M."/>
            <person name="Futagami T."/>
            <person name="Toyoda A."/>
            <person name="Takaki Y."/>
            <person name="Nishi S."/>
            <person name="Hori S."/>
            <person name="Arai W."/>
            <person name="Tsubouchi T."/>
            <person name="Morono Y."/>
            <person name="Uchiyama I."/>
            <person name="Ito T."/>
            <person name="Fujiyama A."/>
            <person name="Inagaki F."/>
            <person name="Takami H."/>
        </authorList>
    </citation>
    <scope>NUCLEOTIDE SEQUENCE</scope>
    <source>
        <strain evidence="2">Expedition CK06-06</strain>
    </source>
</reference>
<feature type="non-terminal residue" evidence="2">
    <location>
        <position position="1"/>
    </location>
</feature>
<organism evidence="2">
    <name type="scientific">marine sediment metagenome</name>
    <dbReference type="NCBI Taxonomy" id="412755"/>
    <lineage>
        <taxon>unclassified sequences</taxon>
        <taxon>metagenomes</taxon>
        <taxon>ecological metagenomes</taxon>
    </lineage>
</organism>
<keyword evidence="1" id="KW-1133">Transmembrane helix</keyword>
<proteinExistence type="predicted"/>
<dbReference type="AlphaFoldDB" id="X1JZU1"/>
<feature type="non-terminal residue" evidence="2">
    <location>
        <position position="61"/>
    </location>
</feature>
<protein>
    <submittedName>
        <fullName evidence="2">Uncharacterized protein</fullName>
    </submittedName>
</protein>
<evidence type="ECO:0000256" key="1">
    <source>
        <dbReference type="SAM" id="Phobius"/>
    </source>
</evidence>
<keyword evidence="1" id="KW-0812">Transmembrane</keyword>
<name>X1JZU1_9ZZZZ</name>
<evidence type="ECO:0000313" key="2">
    <source>
        <dbReference type="EMBL" id="GAI00287.1"/>
    </source>
</evidence>